<organism evidence="1 2">
    <name type="scientific">Sporosarcina globispora</name>
    <name type="common">Bacillus globisporus</name>
    <dbReference type="NCBI Taxonomy" id="1459"/>
    <lineage>
        <taxon>Bacteria</taxon>
        <taxon>Bacillati</taxon>
        <taxon>Bacillota</taxon>
        <taxon>Bacilli</taxon>
        <taxon>Bacillales</taxon>
        <taxon>Caryophanaceae</taxon>
        <taxon>Sporosarcina</taxon>
    </lineage>
</organism>
<gene>
    <name evidence="1" type="ORF">AF332_22980</name>
</gene>
<keyword evidence="2" id="KW-1185">Reference proteome</keyword>
<sequence>MGYILPVTSYQYNQYAEREIGTKYDPFRFVPVAKISAQSNSKDFRHELPLDIQRRLTRSNLQQRVDIQKQSTRKKAEKTFGELTGNGLYISEYI</sequence>
<dbReference type="PATRIC" id="fig|1459.3.peg.5068"/>
<reference evidence="2" key="1">
    <citation type="submission" date="2015-07" db="EMBL/GenBank/DDBJ databases">
        <title>Fjat-10036 dsm4.</title>
        <authorList>
            <person name="Liu B."/>
            <person name="Wang J."/>
            <person name="Zhu Y."/>
            <person name="Liu G."/>
            <person name="Chen Q."/>
            <person name="Chen Z."/>
            <person name="Lan J."/>
            <person name="Che J."/>
            <person name="Ge C."/>
            <person name="Shi H."/>
            <person name="Pan Z."/>
            <person name="Liu X."/>
        </authorList>
    </citation>
    <scope>NUCLEOTIDE SEQUENCE [LARGE SCALE GENOMIC DNA]</scope>
    <source>
        <strain evidence="2">DSM 4</strain>
    </source>
</reference>
<comment type="caution">
    <text evidence="1">The sequence shown here is derived from an EMBL/GenBank/DDBJ whole genome shotgun (WGS) entry which is preliminary data.</text>
</comment>
<protein>
    <submittedName>
        <fullName evidence="1">Uncharacterized protein</fullName>
    </submittedName>
</protein>
<dbReference type="RefSeq" id="WP_053436760.1">
    <property type="nucleotide sequence ID" value="NZ_LGUF01000007.1"/>
</dbReference>
<evidence type="ECO:0000313" key="1">
    <source>
        <dbReference type="EMBL" id="KON89392.1"/>
    </source>
</evidence>
<name>A0A0M0GIT7_SPOGL</name>
<dbReference type="Proteomes" id="UP000037109">
    <property type="component" value="Unassembled WGS sequence"/>
</dbReference>
<dbReference type="OrthoDB" id="2706316at2"/>
<accession>A0A0M0GIT7</accession>
<dbReference type="EMBL" id="LGUF01000007">
    <property type="protein sequence ID" value="KON89392.1"/>
    <property type="molecule type" value="Genomic_DNA"/>
</dbReference>
<dbReference type="AlphaFoldDB" id="A0A0M0GIT7"/>
<proteinExistence type="predicted"/>
<evidence type="ECO:0000313" key="2">
    <source>
        <dbReference type="Proteomes" id="UP000037109"/>
    </source>
</evidence>